<dbReference type="GO" id="GO:0047617">
    <property type="term" value="F:fatty acyl-CoA hydrolase activity"/>
    <property type="evidence" value="ECO:0007669"/>
    <property type="project" value="InterPro"/>
</dbReference>
<reference evidence="4 5" key="1">
    <citation type="submission" date="2024-01" db="EMBL/GenBank/DDBJ databases">
        <title>Genome assemblies of Stephania.</title>
        <authorList>
            <person name="Yang L."/>
        </authorList>
    </citation>
    <scope>NUCLEOTIDE SEQUENCE [LARGE SCALE GENOMIC DNA]</scope>
    <source>
        <strain evidence="4">QJT</strain>
        <tissue evidence="4">Leaf</tissue>
    </source>
</reference>
<dbReference type="PANTHER" id="PTHR21660:SF47">
    <property type="entry name" value="F19P19.27 PROTEIN"/>
    <property type="match status" value="1"/>
</dbReference>
<evidence type="ECO:0000256" key="1">
    <source>
        <dbReference type="ARBA" id="ARBA00008324"/>
    </source>
</evidence>
<dbReference type="AlphaFoldDB" id="A0AAP0EQ55"/>
<dbReference type="CDD" id="cd03443">
    <property type="entry name" value="PaaI_thioesterase"/>
    <property type="match status" value="1"/>
</dbReference>
<dbReference type="InterPro" id="IPR039298">
    <property type="entry name" value="ACOT13"/>
</dbReference>
<dbReference type="InterPro" id="IPR006683">
    <property type="entry name" value="Thioestr_dom"/>
</dbReference>
<comment type="similarity">
    <text evidence="1">Belongs to the thioesterase PaaI family.</text>
</comment>
<comment type="caution">
    <text evidence="4">The sequence shown here is derived from an EMBL/GenBank/DDBJ whole genome shotgun (WGS) entry which is preliminary data.</text>
</comment>
<feature type="domain" description="Thioesterase" evidence="3">
    <location>
        <begin position="62"/>
        <end position="136"/>
    </location>
</feature>
<keyword evidence="2" id="KW-0378">Hydrolase</keyword>
<dbReference type="SUPFAM" id="SSF54637">
    <property type="entry name" value="Thioesterase/thiol ester dehydrase-isomerase"/>
    <property type="match status" value="1"/>
</dbReference>
<name>A0AAP0EQ55_9MAGN</name>
<dbReference type="Pfam" id="PF03061">
    <property type="entry name" value="4HBT"/>
    <property type="match status" value="1"/>
</dbReference>
<gene>
    <name evidence="4" type="ORF">Sjap_021444</name>
</gene>
<dbReference type="InterPro" id="IPR029069">
    <property type="entry name" value="HotDog_dom_sf"/>
</dbReference>
<evidence type="ECO:0000313" key="4">
    <source>
        <dbReference type="EMBL" id="KAK9095947.1"/>
    </source>
</evidence>
<evidence type="ECO:0000256" key="2">
    <source>
        <dbReference type="ARBA" id="ARBA00022801"/>
    </source>
</evidence>
<dbReference type="EMBL" id="JBBNAE010000009">
    <property type="protein sequence ID" value="KAK9095947.1"/>
    <property type="molecule type" value="Genomic_DNA"/>
</dbReference>
<dbReference type="NCBIfam" id="TIGR00369">
    <property type="entry name" value="unchar_dom_1"/>
    <property type="match status" value="1"/>
</dbReference>
<evidence type="ECO:0000313" key="5">
    <source>
        <dbReference type="Proteomes" id="UP001417504"/>
    </source>
</evidence>
<evidence type="ECO:0000259" key="3">
    <source>
        <dbReference type="Pfam" id="PF03061"/>
    </source>
</evidence>
<protein>
    <recommendedName>
        <fullName evidence="3">Thioesterase domain-containing protein</fullName>
    </recommendedName>
</protein>
<dbReference type="PANTHER" id="PTHR21660">
    <property type="entry name" value="THIOESTERASE SUPERFAMILY MEMBER-RELATED"/>
    <property type="match status" value="1"/>
</dbReference>
<proteinExistence type="inferred from homology"/>
<dbReference type="Proteomes" id="UP001417504">
    <property type="component" value="Unassembled WGS sequence"/>
</dbReference>
<dbReference type="Gene3D" id="3.10.129.10">
    <property type="entry name" value="Hotdog Thioesterase"/>
    <property type="match status" value="1"/>
</dbReference>
<sequence length="153" mass="16499">MNSSSVKKLLEGNPPPKIDSIDELSDGFFNSFIMEGLHVDLMEPGRVICSLTVPRRLLNTANFLHGGAIASLIDLVGSAALHTVGAASSGSSLEINISYMDSAFENDEVEIEAKVLRMGKAIGVVTVELRKKKTGKIMAQGRHTKYLPFPSKL</sequence>
<organism evidence="4 5">
    <name type="scientific">Stephania japonica</name>
    <dbReference type="NCBI Taxonomy" id="461633"/>
    <lineage>
        <taxon>Eukaryota</taxon>
        <taxon>Viridiplantae</taxon>
        <taxon>Streptophyta</taxon>
        <taxon>Embryophyta</taxon>
        <taxon>Tracheophyta</taxon>
        <taxon>Spermatophyta</taxon>
        <taxon>Magnoliopsida</taxon>
        <taxon>Ranunculales</taxon>
        <taxon>Menispermaceae</taxon>
        <taxon>Menispermoideae</taxon>
        <taxon>Cissampelideae</taxon>
        <taxon>Stephania</taxon>
    </lineage>
</organism>
<accession>A0AAP0EQ55</accession>
<keyword evidence="5" id="KW-1185">Reference proteome</keyword>
<dbReference type="InterPro" id="IPR003736">
    <property type="entry name" value="PAAI_dom"/>
</dbReference>
<dbReference type="FunFam" id="3.10.129.10:FF:000059">
    <property type="entry name" value="Acyl-coenzyme A thioesterase 13"/>
    <property type="match status" value="1"/>
</dbReference>